<proteinExistence type="predicted"/>
<protein>
    <submittedName>
        <fullName evidence="2">Uncharacterized protein</fullName>
    </submittedName>
</protein>
<reference evidence="2" key="1">
    <citation type="submission" date="2022-03" db="EMBL/GenBank/DDBJ databases">
        <authorList>
            <person name="Tunstrom K."/>
        </authorList>
    </citation>
    <scope>NUCLEOTIDE SEQUENCE</scope>
</reference>
<gene>
    <name evidence="2" type="ORF">EEDITHA_LOCUS9124</name>
</gene>
<evidence type="ECO:0000313" key="3">
    <source>
        <dbReference type="Proteomes" id="UP001153954"/>
    </source>
</evidence>
<comment type="caution">
    <text evidence="2">The sequence shown here is derived from an EMBL/GenBank/DDBJ whole genome shotgun (WGS) entry which is preliminary data.</text>
</comment>
<accession>A0AAU9U2S8</accession>
<dbReference type="Proteomes" id="UP001153954">
    <property type="component" value="Unassembled WGS sequence"/>
</dbReference>
<dbReference type="AlphaFoldDB" id="A0AAU9U2S8"/>
<feature type="region of interest" description="Disordered" evidence="1">
    <location>
        <begin position="150"/>
        <end position="201"/>
    </location>
</feature>
<evidence type="ECO:0000313" key="2">
    <source>
        <dbReference type="EMBL" id="CAH2093458.1"/>
    </source>
</evidence>
<dbReference type="EMBL" id="CAKOGL010000013">
    <property type="protein sequence ID" value="CAH2093458.1"/>
    <property type="molecule type" value="Genomic_DNA"/>
</dbReference>
<keyword evidence="3" id="KW-1185">Reference proteome</keyword>
<organism evidence="2 3">
    <name type="scientific">Euphydryas editha</name>
    <name type="common">Edith's checkerspot</name>
    <dbReference type="NCBI Taxonomy" id="104508"/>
    <lineage>
        <taxon>Eukaryota</taxon>
        <taxon>Metazoa</taxon>
        <taxon>Ecdysozoa</taxon>
        <taxon>Arthropoda</taxon>
        <taxon>Hexapoda</taxon>
        <taxon>Insecta</taxon>
        <taxon>Pterygota</taxon>
        <taxon>Neoptera</taxon>
        <taxon>Endopterygota</taxon>
        <taxon>Lepidoptera</taxon>
        <taxon>Glossata</taxon>
        <taxon>Ditrysia</taxon>
        <taxon>Papilionoidea</taxon>
        <taxon>Nymphalidae</taxon>
        <taxon>Nymphalinae</taxon>
        <taxon>Euphydryas</taxon>
    </lineage>
</organism>
<sequence>MCEVTSWIPLAVVETLRDRSAQPVIAWLTAIRATIEEYDPLVVVRPPSATSQETESEDAFDEILSQLGKEIFKLDEYQRNLVPSEKEVSPSILNIFDECLQGMERHDYVETETKVICKPKQVQKENSASIECSDCEPTLNDADVSFVTSTPVKSEGVKDDSRKPAPPVPPRKVKMRSPSPSYDNIEFKDTAEPTNESDSDSASTCWSYKECNVDNDTDAPKGTYAAVWSHSSGYHNSDEILRQVLSQAQHRATILTLSFDTASEFSPQPFSVYALREVGDTGDRCESVGDMTPDKPCDDGYEPVRDAITDENIYEEIEYGCSYTDEGCSCGGSVEVESCSISASSEGVGRESPLYANLRDHDAYAIPPDVIYWKNLLLDPFYNDDEEDEVSINF</sequence>
<feature type="compositionally biased region" description="Polar residues" evidence="1">
    <location>
        <begin position="192"/>
        <end position="201"/>
    </location>
</feature>
<evidence type="ECO:0000256" key="1">
    <source>
        <dbReference type="SAM" id="MobiDB-lite"/>
    </source>
</evidence>
<name>A0AAU9U2S8_EUPED</name>